<dbReference type="SMART" id="SM00448">
    <property type="entry name" value="REC"/>
    <property type="match status" value="2"/>
</dbReference>
<gene>
    <name evidence="10" type="ordered locus">Sinac_0282</name>
</gene>
<evidence type="ECO:0000256" key="3">
    <source>
        <dbReference type="ARBA" id="ARBA00022553"/>
    </source>
</evidence>
<dbReference type="InterPro" id="IPR001789">
    <property type="entry name" value="Sig_transdc_resp-reg_receiver"/>
</dbReference>
<feature type="coiled-coil region" evidence="7">
    <location>
        <begin position="129"/>
        <end position="156"/>
    </location>
</feature>
<feature type="domain" description="Response regulatory" evidence="9">
    <location>
        <begin position="10"/>
        <end position="127"/>
    </location>
</feature>
<dbReference type="GO" id="GO:0000155">
    <property type="term" value="F:phosphorelay sensor kinase activity"/>
    <property type="evidence" value="ECO:0007669"/>
    <property type="project" value="InterPro"/>
</dbReference>
<dbReference type="SUPFAM" id="SSF55874">
    <property type="entry name" value="ATPase domain of HSP90 chaperone/DNA topoisomerase II/histidine kinase"/>
    <property type="match status" value="1"/>
</dbReference>
<dbReference type="RefSeq" id="WP_015243917.1">
    <property type="nucleotide sequence ID" value="NC_019892.1"/>
</dbReference>
<reference evidence="10 11" key="1">
    <citation type="submission" date="2012-02" db="EMBL/GenBank/DDBJ databases">
        <title>Complete sequence of chromosome of Singulisphaera acidiphila DSM 18658.</title>
        <authorList>
            <consortium name="US DOE Joint Genome Institute (JGI-PGF)"/>
            <person name="Lucas S."/>
            <person name="Copeland A."/>
            <person name="Lapidus A."/>
            <person name="Glavina del Rio T."/>
            <person name="Dalin E."/>
            <person name="Tice H."/>
            <person name="Bruce D."/>
            <person name="Goodwin L."/>
            <person name="Pitluck S."/>
            <person name="Peters L."/>
            <person name="Ovchinnikova G."/>
            <person name="Chertkov O."/>
            <person name="Kyrpides N."/>
            <person name="Mavromatis K."/>
            <person name="Ivanova N."/>
            <person name="Brettin T."/>
            <person name="Detter J.C."/>
            <person name="Han C."/>
            <person name="Larimer F."/>
            <person name="Land M."/>
            <person name="Hauser L."/>
            <person name="Markowitz V."/>
            <person name="Cheng J.-F."/>
            <person name="Hugenholtz P."/>
            <person name="Woyke T."/>
            <person name="Wu D."/>
            <person name="Tindall B."/>
            <person name="Pomrenke H."/>
            <person name="Brambilla E."/>
            <person name="Klenk H.-P."/>
            <person name="Eisen J.A."/>
        </authorList>
    </citation>
    <scope>NUCLEOTIDE SEQUENCE [LARGE SCALE GENOMIC DNA]</scope>
    <source>
        <strain evidence="11">ATCC BAA-1392 / DSM 18658 / VKM B-2454 / MOB10</strain>
    </source>
</reference>
<dbReference type="InterPro" id="IPR003594">
    <property type="entry name" value="HATPase_dom"/>
</dbReference>
<feature type="domain" description="Histidine kinase" evidence="8">
    <location>
        <begin position="177"/>
        <end position="394"/>
    </location>
</feature>
<dbReference type="KEGG" id="saci:Sinac_0282"/>
<comment type="catalytic activity">
    <reaction evidence="1">
        <text>ATP + protein L-histidine = ADP + protein N-phospho-L-histidine.</text>
        <dbReference type="EC" id="2.7.13.3"/>
    </reaction>
</comment>
<dbReference type="Gene3D" id="3.40.50.2300">
    <property type="match status" value="2"/>
</dbReference>
<keyword evidence="4" id="KW-0808">Transferase</keyword>
<dbReference type="Pfam" id="PF00512">
    <property type="entry name" value="HisKA"/>
    <property type="match status" value="1"/>
</dbReference>
<dbReference type="eggNOG" id="COG3437">
    <property type="taxonomic scope" value="Bacteria"/>
</dbReference>
<keyword evidence="7" id="KW-0175">Coiled coil</keyword>
<feature type="modified residue" description="4-aspartylphosphate" evidence="6">
    <location>
        <position position="59"/>
    </location>
</feature>
<sequence length="529" mass="58691">MNAMPADPVYFLLVDDLEDNLLALDGVLRSDDVVLLKARSGPEALELLLKHEVALAFVDVQMPEMDGFELAELMRGMERTRRVPIIFLTAGSADWQRRFRGYEAGAVDFLHKPLEPHVLRSKADVFFELYRQRREVARQRDELKAATEENLKLLNESRRYAKALEEADQRKDEFLAMLAHELRNPLAAIGNAVQVSKKTTSQEHQAWATQVIVGQVKNLSRLIDDLMDISRITRGKIQLKKRVLDVQPVIEHAVHSVASLVRAREHELSVEYGHGEAQVEVDPTRLEQVVANLLNNAAKYSENKAAIRLSTTAVAGELLITVKDNGVGIPPEQLASMFDLFVQGEHSMARSEGGLGIGLTLVRRLVEMHGGSIMAESKGHGHGSTFTVRLPVAKDVPSEVSVEAPGQAVVASKRRILVVDDHADTVLGLSRLLILLGHEVQTAHDGKEALAVVDRFLPDLILMDIGLPDLDGYQVAAKLRERDCCKETVIVAVSGYGQEEDRRRSREAGFDHHLIKPLDHDALLMILSA</sequence>
<dbReference type="AlphaFoldDB" id="L0D645"/>
<dbReference type="Proteomes" id="UP000010798">
    <property type="component" value="Chromosome"/>
</dbReference>
<keyword evidence="3 6" id="KW-0597">Phosphoprotein</keyword>
<proteinExistence type="predicted"/>
<feature type="domain" description="Response regulatory" evidence="9">
    <location>
        <begin position="415"/>
        <end position="529"/>
    </location>
</feature>
<dbReference type="CDD" id="cd00082">
    <property type="entry name" value="HisKA"/>
    <property type="match status" value="1"/>
</dbReference>
<dbReference type="Pfam" id="PF00072">
    <property type="entry name" value="Response_reg"/>
    <property type="match status" value="2"/>
</dbReference>
<evidence type="ECO:0000256" key="1">
    <source>
        <dbReference type="ARBA" id="ARBA00000085"/>
    </source>
</evidence>
<dbReference type="InterPro" id="IPR036097">
    <property type="entry name" value="HisK_dim/P_sf"/>
</dbReference>
<dbReference type="FunFam" id="3.30.565.10:FF:000006">
    <property type="entry name" value="Sensor histidine kinase WalK"/>
    <property type="match status" value="1"/>
</dbReference>
<dbReference type="CDD" id="cd00075">
    <property type="entry name" value="HATPase"/>
    <property type="match status" value="1"/>
</dbReference>
<evidence type="ECO:0000313" key="10">
    <source>
        <dbReference type="EMBL" id="AGA24732.1"/>
    </source>
</evidence>
<dbReference type="InterPro" id="IPR003661">
    <property type="entry name" value="HisK_dim/P_dom"/>
</dbReference>
<dbReference type="Gene3D" id="1.10.287.130">
    <property type="match status" value="1"/>
</dbReference>
<name>L0D645_SINAD</name>
<dbReference type="Gene3D" id="3.30.565.10">
    <property type="entry name" value="Histidine kinase-like ATPase, C-terminal domain"/>
    <property type="match status" value="1"/>
</dbReference>
<keyword evidence="11" id="KW-1185">Reference proteome</keyword>
<evidence type="ECO:0000256" key="5">
    <source>
        <dbReference type="ARBA" id="ARBA00022777"/>
    </source>
</evidence>
<feature type="modified residue" description="4-aspartylphosphate" evidence="6">
    <location>
        <position position="464"/>
    </location>
</feature>
<protein>
    <recommendedName>
        <fullName evidence="2">histidine kinase</fullName>
        <ecNumber evidence="2">2.7.13.3</ecNumber>
    </recommendedName>
</protein>
<dbReference type="SMART" id="SM00388">
    <property type="entry name" value="HisKA"/>
    <property type="match status" value="1"/>
</dbReference>
<evidence type="ECO:0000259" key="9">
    <source>
        <dbReference type="PROSITE" id="PS50110"/>
    </source>
</evidence>
<dbReference type="SUPFAM" id="SSF52172">
    <property type="entry name" value="CheY-like"/>
    <property type="match status" value="2"/>
</dbReference>
<dbReference type="EC" id="2.7.13.3" evidence="2"/>
<evidence type="ECO:0000256" key="2">
    <source>
        <dbReference type="ARBA" id="ARBA00012438"/>
    </source>
</evidence>
<evidence type="ECO:0000256" key="4">
    <source>
        <dbReference type="ARBA" id="ARBA00022679"/>
    </source>
</evidence>
<dbReference type="SUPFAM" id="SSF47384">
    <property type="entry name" value="Homodimeric domain of signal transducing histidine kinase"/>
    <property type="match status" value="1"/>
</dbReference>
<dbReference type="InterPro" id="IPR005467">
    <property type="entry name" value="His_kinase_dom"/>
</dbReference>
<dbReference type="CDD" id="cd17580">
    <property type="entry name" value="REC_2_DhkD-like"/>
    <property type="match status" value="1"/>
</dbReference>
<dbReference type="eggNOG" id="COG2205">
    <property type="taxonomic scope" value="Bacteria"/>
</dbReference>
<dbReference type="eggNOG" id="COG0784">
    <property type="taxonomic scope" value="Bacteria"/>
</dbReference>
<evidence type="ECO:0000256" key="7">
    <source>
        <dbReference type="SAM" id="Coils"/>
    </source>
</evidence>
<dbReference type="PANTHER" id="PTHR43547:SF2">
    <property type="entry name" value="HYBRID SIGNAL TRANSDUCTION HISTIDINE KINASE C"/>
    <property type="match status" value="1"/>
</dbReference>
<dbReference type="InterPro" id="IPR011006">
    <property type="entry name" value="CheY-like_superfamily"/>
</dbReference>
<dbReference type="InterPro" id="IPR004358">
    <property type="entry name" value="Sig_transdc_His_kin-like_C"/>
</dbReference>
<dbReference type="STRING" id="886293.Sinac_0282"/>
<dbReference type="InterPro" id="IPR036890">
    <property type="entry name" value="HATPase_C_sf"/>
</dbReference>
<keyword evidence="5 10" id="KW-0418">Kinase</keyword>
<dbReference type="Pfam" id="PF02518">
    <property type="entry name" value="HATPase_c"/>
    <property type="match status" value="1"/>
</dbReference>
<dbReference type="PRINTS" id="PR00344">
    <property type="entry name" value="BCTRLSENSOR"/>
</dbReference>
<dbReference type="EMBL" id="CP003364">
    <property type="protein sequence ID" value="AGA24732.1"/>
    <property type="molecule type" value="Genomic_DNA"/>
</dbReference>
<evidence type="ECO:0000256" key="6">
    <source>
        <dbReference type="PROSITE-ProRule" id="PRU00169"/>
    </source>
</evidence>
<evidence type="ECO:0000259" key="8">
    <source>
        <dbReference type="PROSITE" id="PS50109"/>
    </source>
</evidence>
<dbReference type="SMART" id="SM00387">
    <property type="entry name" value="HATPase_c"/>
    <property type="match status" value="1"/>
</dbReference>
<dbReference type="PANTHER" id="PTHR43547">
    <property type="entry name" value="TWO-COMPONENT HISTIDINE KINASE"/>
    <property type="match status" value="1"/>
</dbReference>
<organism evidence="10 11">
    <name type="scientific">Singulisphaera acidiphila (strain ATCC BAA-1392 / DSM 18658 / VKM B-2454 / MOB10)</name>
    <dbReference type="NCBI Taxonomy" id="886293"/>
    <lineage>
        <taxon>Bacteria</taxon>
        <taxon>Pseudomonadati</taxon>
        <taxon>Planctomycetota</taxon>
        <taxon>Planctomycetia</taxon>
        <taxon>Isosphaerales</taxon>
        <taxon>Isosphaeraceae</taxon>
        <taxon>Singulisphaera</taxon>
    </lineage>
</organism>
<accession>L0D645</accession>
<dbReference type="PROSITE" id="PS50109">
    <property type="entry name" value="HIS_KIN"/>
    <property type="match status" value="1"/>
</dbReference>
<dbReference type="PROSITE" id="PS50110">
    <property type="entry name" value="RESPONSE_REGULATORY"/>
    <property type="match status" value="2"/>
</dbReference>
<evidence type="ECO:0000313" key="11">
    <source>
        <dbReference type="Proteomes" id="UP000010798"/>
    </source>
</evidence>
<dbReference type="HOGENOM" id="CLU_000445_114_15_0"/>